<keyword evidence="1" id="KW-0472">Membrane</keyword>
<dbReference type="WBParaSite" id="Pan_g11267.t1">
    <property type="protein sequence ID" value="Pan_g11267.t1"/>
    <property type="gene ID" value="Pan_g11267"/>
</dbReference>
<evidence type="ECO:0000313" key="3">
    <source>
        <dbReference type="WBParaSite" id="Pan_g11267.t1"/>
    </source>
</evidence>
<keyword evidence="1" id="KW-1133">Transmembrane helix</keyword>
<feature type="transmembrane region" description="Helical" evidence="1">
    <location>
        <begin position="211"/>
        <end position="230"/>
    </location>
</feature>
<reference evidence="3" key="2">
    <citation type="submission" date="2020-10" db="UniProtKB">
        <authorList>
            <consortium name="WormBaseParasite"/>
        </authorList>
    </citation>
    <scope>IDENTIFICATION</scope>
</reference>
<reference evidence="2" key="1">
    <citation type="journal article" date="2013" name="Genetics">
        <title>The draft genome and transcriptome of Panagrellus redivivus are shaped by the harsh demands of a free-living lifestyle.</title>
        <authorList>
            <person name="Srinivasan J."/>
            <person name="Dillman A.R."/>
            <person name="Macchietto M.G."/>
            <person name="Heikkinen L."/>
            <person name="Lakso M."/>
            <person name="Fracchia K.M."/>
            <person name="Antoshechkin I."/>
            <person name="Mortazavi A."/>
            <person name="Wong G."/>
            <person name="Sternberg P.W."/>
        </authorList>
    </citation>
    <scope>NUCLEOTIDE SEQUENCE [LARGE SCALE GENOMIC DNA]</scope>
    <source>
        <strain evidence="2">MT8872</strain>
    </source>
</reference>
<evidence type="ECO:0000313" key="2">
    <source>
        <dbReference type="Proteomes" id="UP000492821"/>
    </source>
</evidence>
<name>A0A7E4UQJ3_PANRE</name>
<keyword evidence="1" id="KW-0812">Transmembrane</keyword>
<feature type="transmembrane region" description="Helical" evidence="1">
    <location>
        <begin position="121"/>
        <end position="142"/>
    </location>
</feature>
<accession>A0A7E4UQJ3</accession>
<dbReference type="Proteomes" id="UP000492821">
    <property type="component" value="Unassembled WGS sequence"/>
</dbReference>
<feature type="transmembrane region" description="Helical" evidence="1">
    <location>
        <begin position="154"/>
        <end position="173"/>
    </location>
</feature>
<feature type="transmembrane region" description="Helical" evidence="1">
    <location>
        <begin position="31"/>
        <end position="59"/>
    </location>
</feature>
<dbReference type="AlphaFoldDB" id="A0A7E4UQJ3"/>
<keyword evidence="2" id="KW-1185">Reference proteome</keyword>
<protein>
    <submittedName>
        <fullName evidence="3">Acyl_transf_3 domain-containing protein</fullName>
    </submittedName>
</protein>
<sequence>MSTVVTTMASTVENFTSTTPVTVTEPPVKPYIPYLALGEFVFMEFSFFYSSINYTRIVFDMIKKRGAFKSPKSLSLRIHILNWFIMSWVGVIHTSYLLFWWRMPRNYNLYFVYWSGLIDNGIELATPFAATLLNFETMLIILISPILMHKIAPFIRLFAVILMSSPLAIMIYFRPEMTDKAFNQPRPVCWDYACFFFAGNPIFYVVKFGQAAIYIAACVGLLIAIRLHSIGMTIKGKRDRQAETIVKFTIAVEVIVKLLPQFIQYYLTNYHGMRFGYILAASPRCFLALDDCLTCWKYSRTLLPSAQLKLKFICMKGIPMIILDLDTSHGLHLVKQVQNQTSSKPIDSIIDKTRT</sequence>
<evidence type="ECO:0000256" key="1">
    <source>
        <dbReference type="SAM" id="Phobius"/>
    </source>
</evidence>
<proteinExistence type="predicted"/>
<organism evidence="2 3">
    <name type="scientific">Panagrellus redivivus</name>
    <name type="common">Microworm</name>
    <dbReference type="NCBI Taxonomy" id="6233"/>
    <lineage>
        <taxon>Eukaryota</taxon>
        <taxon>Metazoa</taxon>
        <taxon>Ecdysozoa</taxon>
        <taxon>Nematoda</taxon>
        <taxon>Chromadorea</taxon>
        <taxon>Rhabditida</taxon>
        <taxon>Tylenchina</taxon>
        <taxon>Panagrolaimomorpha</taxon>
        <taxon>Panagrolaimoidea</taxon>
        <taxon>Panagrolaimidae</taxon>
        <taxon>Panagrellus</taxon>
    </lineage>
</organism>
<feature type="transmembrane region" description="Helical" evidence="1">
    <location>
        <begin position="80"/>
        <end position="101"/>
    </location>
</feature>